<gene>
    <name evidence="2" type="ORF">ANN_20612</name>
</gene>
<evidence type="ECO:0000313" key="2">
    <source>
        <dbReference type="EMBL" id="KAJ4431998.1"/>
    </source>
</evidence>
<keyword evidence="3" id="KW-1185">Reference proteome</keyword>
<evidence type="ECO:0000313" key="3">
    <source>
        <dbReference type="Proteomes" id="UP001148838"/>
    </source>
</evidence>
<feature type="region of interest" description="Disordered" evidence="1">
    <location>
        <begin position="131"/>
        <end position="155"/>
    </location>
</feature>
<feature type="region of interest" description="Disordered" evidence="1">
    <location>
        <begin position="1"/>
        <end position="28"/>
    </location>
</feature>
<accession>A0ABQ8SD23</accession>
<sequence>MNRSLVTKEPYEHKHSLPPPVLEGIRSPGSTAEDGYKQIFLKLVVFGIYSAIKRNIICSIYSRDGKRHIVCSIHIRAFQSDRPTPEALAFQVSPQELKAVPKAERKEESTKIRRGKTVILTSSPYKEELISSMESGKTAKRKLQMEPNATKSTAT</sequence>
<proteinExistence type="predicted"/>
<protein>
    <submittedName>
        <fullName evidence="2">Uncharacterized protein</fullName>
    </submittedName>
</protein>
<reference evidence="2 3" key="1">
    <citation type="journal article" date="2022" name="Allergy">
        <title>Genome assembly and annotation of Periplaneta americana reveal a comprehensive cockroach allergen profile.</title>
        <authorList>
            <person name="Wang L."/>
            <person name="Xiong Q."/>
            <person name="Saelim N."/>
            <person name="Wang L."/>
            <person name="Nong W."/>
            <person name="Wan A.T."/>
            <person name="Shi M."/>
            <person name="Liu X."/>
            <person name="Cao Q."/>
            <person name="Hui J.H.L."/>
            <person name="Sookrung N."/>
            <person name="Leung T.F."/>
            <person name="Tungtrongchitr A."/>
            <person name="Tsui S.K.W."/>
        </authorList>
    </citation>
    <scope>NUCLEOTIDE SEQUENCE [LARGE SCALE GENOMIC DNA]</scope>
    <source>
        <strain evidence="2">PWHHKU_190912</strain>
    </source>
</reference>
<dbReference type="Proteomes" id="UP001148838">
    <property type="component" value="Unassembled WGS sequence"/>
</dbReference>
<dbReference type="EMBL" id="JAJSOF020000029">
    <property type="protein sequence ID" value="KAJ4431998.1"/>
    <property type="molecule type" value="Genomic_DNA"/>
</dbReference>
<organism evidence="2 3">
    <name type="scientific">Periplaneta americana</name>
    <name type="common">American cockroach</name>
    <name type="synonym">Blatta americana</name>
    <dbReference type="NCBI Taxonomy" id="6978"/>
    <lineage>
        <taxon>Eukaryota</taxon>
        <taxon>Metazoa</taxon>
        <taxon>Ecdysozoa</taxon>
        <taxon>Arthropoda</taxon>
        <taxon>Hexapoda</taxon>
        <taxon>Insecta</taxon>
        <taxon>Pterygota</taxon>
        <taxon>Neoptera</taxon>
        <taxon>Polyneoptera</taxon>
        <taxon>Dictyoptera</taxon>
        <taxon>Blattodea</taxon>
        <taxon>Blattoidea</taxon>
        <taxon>Blattidae</taxon>
        <taxon>Blattinae</taxon>
        <taxon>Periplaneta</taxon>
    </lineage>
</organism>
<evidence type="ECO:0000256" key="1">
    <source>
        <dbReference type="SAM" id="MobiDB-lite"/>
    </source>
</evidence>
<comment type="caution">
    <text evidence="2">The sequence shown here is derived from an EMBL/GenBank/DDBJ whole genome shotgun (WGS) entry which is preliminary data.</text>
</comment>
<name>A0ABQ8SD23_PERAM</name>